<organism evidence="2 3">
    <name type="scientific">Caerostris extrusa</name>
    <name type="common">Bark spider</name>
    <name type="synonym">Caerostris bankana</name>
    <dbReference type="NCBI Taxonomy" id="172846"/>
    <lineage>
        <taxon>Eukaryota</taxon>
        <taxon>Metazoa</taxon>
        <taxon>Ecdysozoa</taxon>
        <taxon>Arthropoda</taxon>
        <taxon>Chelicerata</taxon>
        <taxon>Arachnida</taxon>
        <taxon>Araneae</taxon>
        <taxon>Araneomorphae</taxon>
        <taxon>Entelegynae</taxon>
        <taxon>Araneoidea</taxon>
        <taxon>Araneidae</taxon>
        <taxon>Caerostris</taxon>
    </lineage>
</organism>
<gene>
    <name evidence="2" type="ORF">CEXT_676011</name>
</gene>
<evidence type="ECO:0000256" key="1">
    <source>
        <dbReference type="SAM" id="Phobius"/>
    </source>
</evidence>
<keyword evidence="3" id="KW-1185">Reference proteome</keyword>
<keyword evidence="1" id="KW-0472">Membrane</keyword>
<sequence length="87" mass="9934">MSSPHSHPSHSVDESLQVSRLIASLSMMIICLDLDDDQLTPVFFSRNFVFSLFLYLLDFLVVIVVDALMLLSRCHYHFLSCAPALFR</sequence>
<evidence type="ECO:0000313" key="2">
    <source>
        <dbReference type="EMBL" id="GIY88691.1"/>
    </source>
</evidence>
<dbReference type="EMBL" id="BPLR01017092">
    <property type="protein sequence ID" value="GIY88691.1"/>
    <property type="molecule type" value="Genomic_DNA"/>
</dbReference>
<evidence type="ECO:0000313" key="3">
    <source>
        <dbReference type="Proteomes" id="UP001054945"/>
    </source>
</evidence>
<proteinExistence type="predicted"/>
<dbReference type="Proteomes" id="UP001054945">
    <property type="component" value="Unassembled WGS sequence"/>
</dbReference>
<comment type="caution">
    <text evidence="2">The sequence shown here is derived from an EMBL/GenBank/DDBJ whole genome shotgun (WGS) entry which is preliminary data.</text>
</comment>
<name>A0AAV4X1J7_CAEEX</name>
<accession>A0AAV4X1J7</accession>
<dbReference type="AlphaFoldDB" id="A0AAV4X1J7"/>
<keyword evidence="1" id="KW-0812">Transmembrane</keyword>
<feature type="transmembrane region" description="Helical" evidence="1">
    <location>
        <begin position="48"/>
        <end position="71"/>
    </location>
</feature>
<protein>
    <submittedName>
        <fullName evidence="2">Uncharacterized protein</fullName>
    </submittedName>
</protein>
<keyword evidence="1" id="KW-1133">Transmembrane helix</keyword>
<reference evidence="2 3" key="1">
    <citation type="submission" date="2021-06" db="EMBL/GenBank/DDBJ databases">
        <title>Caerostris extrusa draft genome.</title>
        <authorList>
            <person name="Kono N."/>
            <person name="Arakawa K."/>
        </authorList>
    </citation>
    <scope>NUCLEOTIDE SEQUENCE [LARGE SCALE GENOMIC DNA]</scope>
</reference>